<keyword evidence="9" id="KW-1185">Reference proteome</keyword>
<feature type="signal peptide" evidence="7">
    <location>
        <begin position="1"/>
        <end position="19"/>
    </location>
</feature>
<name>A0ABQ4KLH7_9BACI</name>
<comment type="catalytic activity">
    <reaction evidence="1">
        <text>[protein]-peptidylproline (omega=180) = [protein]-peptidylproline (omega=0)</text>
        <dbReference type="Rhea" id="RHEA:16237"/>
        <dbReference type="Rhea" id="RHEA-COMP:10747"/>
        <dbReference type="Rhea" id="RHEA-COMP:10748"/>
        <dbReference type="ChEBI" id="CHEBI:83833"/>
        <dbReference type="ChEBI" id="CHEBI:83834"/>
        <dbReference type="EC" id="5.2.1.8"/>
    </reaction>
</comment>
<feature type="region of interest" description="Disordered" evidence="6">
    <location>
        <begin position="25"/>
        <end position="52"/>
    </location>
</feature>
<organism evidence="8 9">
    <name type="scientific">Lederbergia ruris</name>
    <dbReference type="NCBI Taxonomy" id="217495"/>
    <lineage>
        <taxon>Bacteria</taxon>
        <taxon>Bacillati</taxon>
        <taxon>Bacillota</taxon>
        <taxon>Bacilli</taxon>
        <taxon>Bacillales</taxon>
        <taxon>Bacillaceae</taxon>
        <taxon>Lederbergia</taxon>
    </lineage>
</organism>
<accession>A0ABQ4KLH7</accession>
<proteinExistence type="predicted"/>
<reference evidence="8 9" key="1">
    <citation type="submission" date="2021-03" db="EMBL/GenBank/DDBJ databases">
        <title>Antimicrobial resistance genes in bacteria isolated from Japanese honey, and their potential for conferring macrolide and lincosamide resistance in the American foulbrood pathogen Paenibacillus larvae.</title>
        <authorList>
            <person name="Okamoto M."/>
            <person name="Kumagai M."/>
            <person name="Kanamori H."/>
            <person name="Takamatsu D."/>
        </authorList>
    </citation>
    <scope>NUCLEOTIDE SEQUENCE [LARGE SCALE GENOMIC DNA]</scope>
    <source>
        <strain evidence="8 9">J8TS2</strain>
    </source>
</reference>
<evidence type="ECO:0000256" key="6">
    <source>
        <dbReference type="SAM" id="MobiDB-lite"/>
    </source>
</evidence>
<dbReference type="PANTHER" id="PTHR47245">
    <property type="entry name" value="PEPTIDYLPROLYL ISOMERASE"/>
    <property type="match status" value="1"/>
</dbReference>
<evidence type="ECO:0000256" key="1">
    <source>
        <dbReference type="ARBA" id="ARBA00000971"/>
    </source>
</evidence>
<evidence type="ECO:0000256" key="5">
    <source>
        <dbReference type="ARBA" id="ARBA00023235"/>
    </source>
</evidence>
<dbReference type="RefSeq" id="WP_158321526.1">
    <property type="nucleotide sequence ID" value="NZ_BORB01000022.1"/>
</dbReference>
<dbReference type="EC" id="5.2.1.8" evidence="2"/>
<evidence type="ECO:0000256" key="7">
    <source>
        <dbReference type="SAM" id="SignalP"/>
    </source>
</evidence>
<evidence type="ECO:0000256" key="3">
    <source>
        <dbReference type="ARBA" id="ARBA00022729"/>
    </source>
</evidence>
<dbReference type="Gene3D" id="1.10.4030.10">
    <property type="entry name" value="Porin chaperone SurA, peptide-binding domain"/>
    <property type="match status" value="1"/>
</dbReference>
<gene>
    <name evidence="8" type="ORF">J8TS2_26550</name>
</gene>
<dbReference type="PROSITE" id="PS51257">
    <property type="entry name" value="PROKAR_LIPOPROTEIN"/>
    <property type="match status" value="1"/>
</dbReference>
<comment type="caution">
    <text evidence="8">The sequence shown here is derived from an EMBL/GenBank/DDBJ whole genome shotgun (WGS) entry which is preliminary data.</text>
</comment>
<keyword evidence="5" id="KW-0413">Isomerase</keyword>
<evidence type="ECO:0000313" key="8">
    <source>
        <dbReference type="EMBL" id="GIN58336.1"/>
    </source>
</evidence>
<evidence type="ECO:0000313" key="9">
    <source>
        <dbReference type="Proteomes" id="UP000679950"/>
    </source>
</evidence>
<sequence length="251" mass="27999">MKKTWLLMLSFVFIAGILAACGDKDNGQGQEGSEDNGNEQATTEMPEPDLKGIPDVVAKVNDEEVSKEDFESMYQQQFQQLVMQAQMSGQGVDDLDQDQLKEQVAEGMVGQTLLIQEANKTIKNVSDDDINKIIDELIETSEVESKDELLKALKEQGVDEDEFMSQVETQVRLDQLIAKVSGDVEPSEDEIKEAYEGAKAQQEEANSDQKMPKFDEVKSQIADQLKASKQQEATQKYVAELRKDADVTINL</sequence>
<dbReference type="InterPro" id="IPR050245">
    <property type="entry name" value="PrsA_foldase"/>
</dbReference>
<dbReference type="SUPFAM" id="SSF109998">
    <property type="entry name" value="Triger factor/SurA peptide-binding domain-like"/>
    <property type="match status" value="1"/>
</dbReference>
<dbReference type="PANTHER" id="PTHR47245:SF1">
    <property type="entry name" value="FOLDASE PROTEIN PRSA"/>
    <property type="match status" value="1"/>
</dbReference>
<dbReference type="EMBL" id="BORB01000022">
    <property type="protein sequence ID" value="GIN58336.1"/>
    <property type="molecule type" value="Genomic_DNA"/>
</dbReference>
<protein>
    <recommendedName>
        <fullName evidence="2">peptidylprolyl isomerase</fullName>
        <ecNumber evidence="2">5.2.1.8</ecNumber>
    </recommendedName>
</protein>
<dbReference type="Pfam" id="PF13624">
    <property type="entry name" value="SurA_N_3"/>
    <property type="match status" value="1"/>
</dbReference>
<dbReference type="InterPro" id="IPR027304">
    <property type="entry name" value="Trigger_fact/SurA_dom_sf"/>
</dbReference>
<evidence type="ECO:0000256" key="2">
    <source>
        <dbReference type="ARBA" id="ARBA00013194"/>
    </source>
</evidence>
<keyword evidence="4" id="KW-0697">Rotamase</keyword>
<evidence type="ECO:0000256" key="4">
    <source>
        <dbReference type="ARBA" id="ARBA00023110"/>
    </source>
</evidence>
<feature type="chain" id="PRO_5045869073" description="peptidylprolyl isomerase" evidence="7">
    <location>
        <begin position="20"/>
        <end position="251"/>
    </location>
</feature>
<dbReference type="Proteomes" id="UP000679950">
    <property type="component" value="Unassembled WGS sequence"/>
</dbReference>
<keyword evidence="3 7" id="KW-0732">Signal</keyword>